<organism evidence="2 3">
    <name type="scientific">Pachysolen tannophilus NRRL Y-2460</name>
    <dbReference type="NCBI Taxonomy" id="669874"/>
    <lineage>
        <taxon>Eukaryota</taxon>
        <taxon>Fungi</taxon>
        <taxon>Dikarya</taxon>
        <taxon>Ascomycota</taxon>
        <taxon>Saccharomycotina</taxon>
        <taxon>Pichiomycetes</taxon>
        <taxon>Pachysolenaceae</taxon>
        <taxon>Pachysolen</taxon>
    </lineage>
</organism>
<protein>
    <recommendedName>
        <fullName evidence="1">TLDc domain-containing protein</fullName>
    </recommendedName>
</protein>
<dbReference type="OrthoDB" id="289228at2759"/>
<dbReference type="SMART" id="SM00584">
    <property type="entry name" value="TLDc"/>
    <property type="match status" value="1"/>
</dbReference>
<reference evidence="3" key="1">
    <citation type="submission" date="2016-05" db="EMBL/GenBank/DDBJ databases">
        <title>Comparative genomics of biotechnologically important yeasts.</title>
        <authorList>
            <consortium name="DOE Joint Genome Institute"/>
            <person name="Riley R."/>
            <person name="Haridas S."/>
            <person name="Wolfe K.H."/>
            <person name="Lopes M.R."/>
            <person name="Hittinger C.T."/>
            <person name="Goker M."/>
            <person name="Salamov A."/>
            <person name="Wisecaver J."/>
            <person name="Long T.M."/>
            <person name="Aerts A.L."/>
            <person name="Barry K."/>
            <person name="Choi C."/>
            <person name="Clum A."/>
            <person name="Coughlan A.Y."/>
            <person name="Deshpande S."/>
            <person name="Douglass A.P."/>
            <person name="Hanson S.J."/>
            <person name="Klenk H.-P."/>
            <person name="Labutti K."/>
            <person name="Lapidus A."/>
            <person name="Lindquist E."/>
            <person name="Lipzen A."/>
            <person name="Meier-Kolthoff J.P."/>
            <person name="Ohm R.A."/>
            <person name="Otillar R.P."/>
            <person name="Pangilinan J."/>
            <person name="Peng Y."/>
            <person name="Rokas A."/>
            <person name="Rosa C.A."/>
            <person name="Scheuner C."/>
            <person name="Sibirny A.A."/>
            <person name="Slot J.C."/>
            <person name="Stielow J.B."/>
            <person name="Sun H."/>
            <person name="Kurtzman C.P."/>
            <person name="Blackwell M."/>
            <person name="Grigoriev I.V."/>
            <person name="Jeffries T.W."/>
        </authorList>
    </citation>
    <scope>NUCLEOTIDE SEQUENCE [LARGE SCALE GENOMIC DNA]</scope>
    <source>
        <strain evidence="3">NRRL Y-2460</strain>
    </source>
</reference>
<dbReference type="STRING" id="669874.A0A1E4TPV9"/>
<dbReference type="InterPro" id="IPR006571">
    <property type="entry name" value="TLDc_dom"/>
</dbReference>
<gene>
    <name evidence="2" type="ORF">PACTADRAFT_4679</name>
</gene>
<evidence type="ECO:0000313" key="2">
    <source>
        <dbReference type="EMBL" id="ODV93777.1"/>
    </source>
</evidence>
<evidence type="ECO:0000313" key="3">
    <source>
        <dbReference type="Proteomes" id="UP000094236"/>
    </source>
</evidence>
<proteinExistence type="predicted"/>
<sequence length="606" mass="68821">MGQALSSDGENGGSYVDGQSQKKIIKLTLTDLNNLFLKKSLSTLQQIEIYSIKANLRISDLNDDKLINNCEEFKKLVSLEGLIENDEEISEILFKFIINLGSFPILDGHCKNNGIDSIMLIKAINLLDRSRFNAIFNKEFEYVKLLLVCFCLPYNHDKEKLFIHSSSNDVYDATLINNKLSWSSIDYYSSLDIDNLIIPASVLLKIFTFCLCATRLSLDQFKFFRLNKFKSEFENWSKYKKIAYCLMKTIEYNINSTNIDNYDLSITRVNYCIATTFANIFQPFTALLSPLLFMEHSVSPPLCETLVPKIEIEMTRLVNEFTLSQLATFLPANLCYTNMKKLYVGKDSGFSMRSFESKVFGWKAPTILLVSGHRIEPNKKKISKRCDTFINEEYPKFRRSPENPSKIYGEGSERLTYGVYLHHAWKISNKEPFGDSKTLIFQLAPQQQLFESSLFQNSYAYFNTLNNGGIGFGCNLPEIKNGIKKYHPGNVSLLIDGGLEFCCFRHIGIGGSFNTGSGFNKLPSESVPHSANSITPEYEDKFTISDIEVFGVGSDKEIQEQIKSWEWEKREAEARQRVNIKNLGEERAFLEMVGLAGNHGGTGGSV</sequence>
<dbReference type="EMBL" id="KV454017">
    <property type="protein sequence ID" value="ODV93777.1"/>
    <property type="molecule type" value="Genomic_DNA"/>
</dbReference>
<dbReference type="PROSITE" id="PS51886">
    <property type="entry name" value="TLDC"/>
    <property type="match status" value="1"/>
</dbReference>
<feature type="domain" description="TLDc" evidence="1">
    <location>
        <begin position="316"/>
        <end position="553"/>
    </location>
</feature>
<accession>A0A1E4TPV9</accession>
<keyword evidence="3" id="KW-1185">Reference proteome</keyword>
<evidence type="ECO:0000259" key="1">
    <source>
        <dbReference type="PROSITE" id="PS51886"/>
    </source>
</evidence>
<dbReference type="AlphaFoldDB" id="A0A1E4TPV9"/>
<name>A0A1E4TPV9_PACTA</name>
<dbReference type="Pfam" id="PF07534">
    <property type="entry name" value="TLD"/>
    <property type="match status" value="1"/>
</dbReference>
<dbReference type="Proteomes" id="UP000094236">
    <property type="component" value="Unassembled WGS sequence"/>
</dbReference>